<feature type="domain" description="Prohead serine protease" evidence="4">
    <location>
        <begin position="12"/>
        <end position="159"/>
    </location>
</feature>
<evidence type="ECO:0000256" key="2">
    <source>
        <dbReference type="ARBA" id="ARBA00022670"/>
    </source>
</evidence>
<keyword evidence="2 5" id="KW-0645">Protease</keyword>
<comment type="caution">
    <text evidence="5">The sequence shown here is derived from an EMBL/GenBank/DDBJ whole genome shotgun (WGS) entry which is preliminary data.</text>
</comment>
<dbReference type="Proteomes" id="UP001203512">
    <property type="component" value="Unassembled WGS sequence"/>
</dbReference>
<accession>A0ABT0DXC0</accession>
<evidence type="ECO:0000259" key="4">
    <source>
        <dbReference type="Pfam" id="PF04586"/>
    </source>
</evidence>
<evidence type="ECO:0000313" key="5">
    <source>
        <dbReference type="EMBL" id="MCK0531765.1"/>
    </source>
</evidence>
<keyword evidence="1" id="KW-1188">Viral release from host cell</keyword>
<proteinExistence type="predicted"/>
<name>A0ABT0DXC0_9SPHN</name>
<organism evidence="5 6">
    <name type="scientific">Sphingobium agri</name>
    <dbReference type="NCBI Taxonomy" id="2933566"/>
    <lineage>
        <taxon>Bacteria</taxon>
        <taxon>Pseudomonadati</taxon>
        <taxon>Pseudomonadota</taxon>
        <taxon>Alphaproteobacteria</taxon>
        <taxon>Sphingomonadales</taxon>
        <taxon>Sphingomonadaceae</taxon>
        <taxon>Sphingobium</taxon>
    </lineage>
</organism>
<dbReference type="GO" id="GO:0006508">
    <property type="term" value="P:proteolysis"/>
    <property type="evidence" value="ECO:0007669"/>
    <property type="project" value="UniProtKB-KW"/>
</dbReference>
<gene>
    <name evidence="5" type="ORF">MU848_09260</name>
</gene>
<protein>
    <submittedName>
        <fullName evidence="5">HK97 family phage prohead protease</fullName>
    </submittedName>
</protein>
<evidence type="ECO:0000256" key="1">
    <source>
        <dbReference type="ARBA" id="ARBA00022612"/>
    </source>
</evidence>
<evidence type="ECO:0000313" key="6">
    <source>
        <dbReference type="Proteomes" id="UP001203512"/>
    </source>
</evidence>
<reference evidence="5 6" key="1">
    <citation type="submission" date="2022-04" db="EMBL/GenBank/DDBJ databases">
        <authorList>
            <person name="Huq M.A."/>
        </authorList>
    </citation>
    <scope>NUCLEOTIDE SEQUENCE [LARGE SCALE GENOMIC DNA]</scope>
    <source>
        <strain evidence="5 6">MAH-33</strain>
    </source>
</reference>
<keyword evidence="6" id="KW-1185">Reference proteome</keyword>
<evidence type="ECO:0000256" key="3">
    <source>
        <dbReference type="ARBA" id="ARBA00022801"/>
    </source>
</evidence>
<dbReference type="NCBIfam" id="TIGR01543">
    <property type="entry name" value="proheadase_HK97"/>
    <property type="match status" value="1"/>
</dbReference>
<dbReference type="Pfam" id="PF04586">
    <property type="entry name" value="Peptidase_S78"/>
    <property type="match status" value="1"/>
</dbReference>
<dbReference type="InterPro" id="IPR054613">
    <property type="entry name" value="Peptidase_S78_dom"/>
</dbReference>
<dbReference type="SUPFAM" id="SSF50789">
    <property type="entry name" value="Herpes virus serine proteinase, assemblin"/>
    <property type="match status" value="1"/>
</dbReference>
<keyword evidence="3" id="KW-0378">Hydrolase</keyword>
<sequence>MLLTKNCGVPLDMKAVGENGTIEGYGSIFGNIDSYGEIVEPGAFTQSLFDAKRKGSSVKMLWQHNPDEPIGIWDDIAEDSKGLYVKGRLLIDASPRAKEAHGLLMGGALDGLSIGYRTLDADPHPTKPGIISLKKLLLREVSIVTFAANERARVEAVKSALLSGGLPALSTFEDFLREAGFSKTQATAIASKGLAPLLRSESGSDPDAVKALRAAVDGFLQSAE</sequence>
<dbReference type="RefSeq" id="WP_247231332.1">
    <property type="nucleotide sequence ID" value="NZ_JALKHS010000006.1"/>
</dbReference>
<dbReference type="EMBL" id="JALKHS010000006">
    <property type="protein sequence ID" value="MCK0531765.1"/>
    <property type="molecule type" value="Genomic_DNA"/>
</dbReference>
<dbReference type="InterPro" id="IPR006433">
    <property type="entry name" value="Prohead_protease"/>
</dbReference>
<dbReference type="GO" id="GO:0008233">
    <property type="term" value="F:peptidase activity"/>
    <property type="evidence" value="ECO:0007669"/>
    <property type="project" value="UniProtKB-KW"/>
</dbReference>